<comment type="caution">
    <text evidence="2">The sequence shown here is derived from an EMBL/GenBank/DDBJ whole genome shotgun (WGS) entry which is preliminary data.</text>
</comment>
<name>A0A0F8WJM7_9ZZZZ</name>
<dbReference type="AlphaFoldDB" id="A0A0F8WJM7"/>
<feature type="transmembrane region" description="Helical" evidence="1">
    <location>
        <begin position="38"/>
        <end position="62"/>
    </location>
</feature>
<keyword evidence="1" id="KW-1133">Transmembrane helix</keyword>
<dbReference type="EMBL" id="LAZR01069089">
    <property type="protein sequence ID" value="KKK48385.1"/>
    <property type="molecule type" value="Genomic_DNA"/>
</dbReference>
<accession>A0A0F8WJM7</accession>
<reference evidence="2" key="1">
    <citation type="journal article" date="2015" name="Nature">
        <title>Complex archaea that bridge the gap between prokaryotes and eukaryotes.</title>
        <authorList>
            <person name="Spang A."/>
            <person name="Saw J.H."/>
            <person name="Jorgensen S.L."/>
            <person name="Zaremba-Niedzwiedzka K."/>
            <person name="Martijn J."/>
            <person name="Lind A.E."/>
            <person name="van Eijk R."/>
            <person name="Schleper C."/>
            <person name="Guy L."/>
            <person name="Ettema T.J."/>
        </authorList>
    </citation>
    <scope>NUCLEOTIDE SEQUENCE</scope>
</reference>
<gene>
    <name evidence="2" type="ORF">LCGC14_3145670</name>
</gene>
<keyword evidence="1" id="KW-0812">Transmembrane</keyword>
<sequence>MIQFLTRFRHLIVILESSSIEDRVDNDMGELERAATSYIAAVMLGLMGLGAGLALLGVWLVTRTGGATSAGRE</sequence>
<proteinExistence type="predicted"/>
<keyword evidence="1" id="KW-0472">Membrane</keyword>
<evidence type="ECO:0000313" key="2">
    <source>
        <dbReference type="EMBL" id="KKK48385.1"/>
    </source>
</evidence>
<protein>
    <submittedName>
        <fullName evidence="2">Uncharacterized protein</fullName>
    </submittedName>
</protein>
<evidence type="ECO:0000256" key="1">
    <source>
        <dbReference type="SAM" id="Phobius"/>
    </source>
</evidence>
<organism evidence="2">
    <name type="scientific">marine sediment metagenome</name>
    <dbReference type="NCBI Taxonomy" id="412755"/>
    <lineage>
        <taxon>unclassified sequences</taxon>
        <taxon>metagenomes</taxon>
        <taxon>ecological metagenomes</taxon>
    </lineage>
</organism>